<keyword evidence="4 7" id="KW-0808">Transferase</keyword>
<dbReference type="SUPFAM" id="SSF53271">
    <property type="entry name" value="PRTase-like"/>
    <property type="match status" value="1"/>
</dbReference>
<comment type="function">
    <text evidence="7">Catalyzes the formation of phosphoribosylamine from phosphoribosylpyrophosphate (PRPP) and glutamine.</text>
</comment>
<dbReference type="InterPro" id="IPR029055">
    <property type="entry name" value="Ntn_hydrolases_N"/>
</dbReference>
<keyword evidence="7" id="KW-0479">Metal-binding</keyword>
<evidence type="ECO:0000313" key="12">
    <source>
        <dbReference type="Proteomes" id="UP001596037"/>
    </source>
</evidence>
<evidence type="ECO:0000256" key="3">
    <source>
        <dbReference type="ARBA" id="ARBA00022676"/>
    </source>
</evidence>
<dbReference type="SUPFAM" id="SSF56235">
    <property type="entry name" value="N-terminal nucleophile aminohydrolases (Ntn hydrolases)"/>
    <property type="match status" value="1"/>
</dbReference>
<evidence type="ECO:0000313" key="11">
    <source>
        <dbReference type="EMBL" id="MFC5498172.1"/>
    </source>
</evidence>
<keyword evidence="12" id="KW-1185">Reference proteome</keyword>
<gene>
    <name evidence="7 11" type="primary">purF</name>
    <name evidence="11" type="ORF">ACFPOE_11565</name>
</gene>
<dbReference type="PROSITE" id="PS51278">
    <property type="entry name" value="GATASE_TYPE_2"/>
    <property type="match status" value="1"/>
</dbReference>
<organism evidence="11 12">
    <name type="scientific">Caenimonas terrae</name>
    <dbReference type="NCBI Taxonomy" id="696074"/>
    <lineage>
        <taxon>Bacteria</taxon>
        <taxon>Pseudomonadati</taxon>
        <taxon>Pseudomonadota</taxon>
        <taxon>Betaproteobacteria</taxon>
        <taxon>Burkholderiales</taxon>
        <taxon>Comamonadaceae</taxon>
        <taxon>Caenimonas</taxon>
    </lineage>
</organism>
<sequence>MCGIVGVVSNAPVNQLIYDALLLLQHRGQDAAGIVTQQERKFFMHKAKGMVRDVFRTRNMRGLPGDAGLGQVRYPTAGNAYSEEEAQPFYVNAPYGIVLVHNGNLTNAQALKAELFSSDHRHINTESDSETLLNVFAHELEKTTRGAQLQPDDVFKAVSAVHRRIRGSYAVIAMIAGHGVLAFRDPFGIRPLSMGRKDGTVMVASESVTLEGTGHVFDRHVAPGEAVFIDLQGNVHAQQCAENPKLYPCIFEYVYLARPDSVLDGISVYQARLNLGETLAKRVVSTVPPSEIDVIIPIPESSRPSATQLAHLLGVPYREGFVKNRYVGRTFIMPGQGVRKKSVRQKLNVIASEFKGRNVLLVDDSIVRGTTSREIVQMARDAGAKKVYLASAAPPVRFPNVYGIDMPTSSELVAYGRTVEEVREVIGCDALIYQDVEGMKRAIGSLNPNLDGFDASCFDGVYVTGDINAEDIARINEARIGQEDPLEEDTSRLALPNAQEA</sequence>
<evidence type="ECO:0000256" key="5">
    <source>
        <dbReference type="ARBA" id="ARBA00022755"/>
    </source>
</evidence>
<keyword evidence="7" id="KW-0460">Magnesium</keyword>
<evidence type="ECO:0000256" key="7">
    <source>
        <dbReference type="HAMAP-Rule" id="MF_01931"/>
    </source>
</evidence>
<keyword evidence="6 7" id="KW-0315">Glutamine amidotransferase</keyword>
<reference evidence="12" key="1">
    <citation type="journal article" date="2019" name="Int. J. Syst. Evol. Microbiol.">
        <title>The Global Catalogue of Microorganisms (GCM) 10K type strain sequencing project: providing services to taxonomists for standard genome sequencing and annotation.</title>
        <authorList>
            <consortium name="The Broad Institute Genomics Platform"/>
            <consortium name="The Broad Institute Genome Sequencing Center for Infectious Disease"/>
            <person name="Wu L."/>
            <person name="Ma J."/>
        </authorList>
    </citation>
    <scope>NUCLEOTIDE SEQUENCE [LARGE SCALE GENOMIC DNA]</scope>
    <source>
        <strain evidence="12">CCUG 57401</strain>
    </source>
</reference>
<keyword evidence="3 7" id="KW-0328">Glycosyltransferase</keyword>
<evidence type="ECO:0000256" key="8">
    <source>
        <dbReference type="PIRNR" id="PIRNR000485"/>
    </source>
</evidence>
<dbReference type="PIRSF" id="PIRSF000485">
    <property type="entry name" value="Amd_phspho_trans"/>
    <property type="match status" value="1"/>
</dbReference>
<dbReference type="Gene3D" id="3.60.20.10">
    <property type="entry name" value="Glutamine Phosphoribosylpyrophosphate, subunit 1, domain 1"/>
    <property type="match status" value="1"/>
</dbReference>
<feature type="binding site" evidence="7">
    <location>
        <position position="301"/>
    </location>
    <ligand>
        <name>Mg(2+)</name>
        <dbReference type="ChEBI" id="CHEBI:18420"/>
    </ligand>
</feature>
<dbReference type="CDD" id="cd06223">
    <property type="entry name" value="PRTases_typeI"/>
    <property type="match status" value="1"/>
</dbReference>
<dbReference type="CDD" id="cd00715">
    <property type="entry name" value="GPATase_N"/>
    <property type="match status" value="1"/>
</dbReference>
<dbReference type="Pfam" id="PF00156">
    <property type="entry name" value="Pribosyltran"/>
    <property type="match status" value="1"/>
</dbReference>
<dbReference type="InterPro" id="IPR005854">
    <property type="entry name" value="PurF"/>
</dbReference>
<comment type="catalytic activity">
    <reaction evidence="7 8">
        <text>5-phospho-beta-D-ribosylamine + L-glutamate + diphosphate = 5-phospho-alpha-D-ribose 1-diphosphate + L-glutamine + H2O</text>
        <dbReference type="Rhea" id="RHEA:14905"/>
        <dbReference type="ChEBI" id="CHEBI:15377"/>
        <dbReference type="ChEBI" id="CHEBI:29985"/>
        <dbReference type="ChEBI" id="CHEBI:33019"/>
        <dbReference type="ChEBI" id="CHEBI:58017"/>
        <dbReference type="ChEBI" id="CHEBI:58359"/>
        <dbReference type="ChEBI" id="CHEBI:58681"/>
        <dbReference type="EC" id="2.4.2.14"/>
    </reaction>
</comment>
<dbReference type="EC" id="2.4.2.14" evidence="7"/>
<feature type="binding site" evidence="7">
    <location>
        <position position="363"/>
    </location>
    <ligand>
        <name>Mg(2+)</name>
        <dbReference type="ChEBI" id="CHEBI:18420"/>
    </ligand>
</feature>
<feature type="binding site" evidence="7">
    <location>
        <position position="364"/>
    </location>
    <ligand>
        <name>Mg(2+)</name>
        <dbReference type="ChEBI" id="CHEBI:18420"/>
    </ligand>
</feature>
<dbReference type="InterPro" id="IPR000836">
    <property type="entry name" value="PRTase_dom"/>
</dbReference>
<feature type="region of interest" description="Disordered" evidence="9">
    <location>
        <begin position="480"/>
        <end position="501"/>
    </location>
</feature>
<dbReference type="InterPro" id="IPR017932">
    <property type="entry name" value="GATase_2_dom"/>
</dbReference>
<name>A0ABW0NFW2_9BURK</name>
<comment type="cofactor">
    <cofactor evidence="7">
        <name>Mg(2+)</name>
        <dbReference type="ChEBI" id="CHEBI:18420"/>
    </cofactor>
    <text evidence="7">Binds 1 Mg(2+) ion per subunit.</text>
</comment>
<dbReference type="Gene3D" id="3.40.50.2020">
    <property type="match status" value="1"/>
</dbReference>
<dbReference type="NCBIfam" id="TIGR01134">
    <property type="entry name" value="purF"/>
    <property type="match status" value="1"/>
</dbReference>
<accession>A0ABW0NFW2</accession>
<evidence type="ECO:0000256" key="2">
    <source>
        <dbReference type="ARBA" id="ARBA00010138"/>
    </source>
</evidence>
<evidence type="ECO:0000256" key="4">
    <source>
        <dbReference type="ARBA" id="ARBA00022679"/>
    </source>
</evidence>
<evidence type="ECO:0000256" key="1">
    <source>
        <dbReference type="ARBA" id="ARBA00005209"/>
    </source>
</evidence>
<protein>
    <recommendedName>
        <fullName evidence="7">Amidophosphoribosyltransferase</fullName>
        <shortName evidence="7">ATase</shortName>
        <ecNumber evidence="7">2.4.2.14</ecNumber>
    </recommendedName>
    <alternativeName>
        <fullName evidence="7">Glutamine phosphoribosylpyrophosphate amidotransferase</fullName>
        <shortName evidence="7">GPATase</shortName>
    </alternativeName>
</protein>
<comment type="caution">
    <text evidence="7">Lacks conserved residue(s) required for the propagation of feature annotation.</text>
</comment>
<comment type="pathway">
    <text evidence="1 7 8">Purine metabolism; IMP biosynthesis via de novo pathway; N(1)-(5-phospho-D-ribosyl)glycinamide from 5-phospho-alpha-D-ribose 1-diphosphate: step 1/2.</text>
</comment>
<feature type="active site" description="Nucleophile" evidence="7">
    <location>
        <position position="2"/>
    </location>
</feature>
<comment type="similarity">
    <text evidence="2 7 8">In the C-terminal section; belongs to the purine/pyrimidine phosphoribosyltransferase family.</text>
</comment>
<dbReference type="HAMAP" id="MF_01931">
    <property type="entry name" value="PurF"/>
    <property type="match status" value="1"/>
</dbReference>
<dbReference type="EMBL" id="JBHSMF010000006">
    <property type="protein sequence ID" value="MFC5498172.1"/>
    <property type="molecule type" value="Genomic_DNA"/>
</dbReference>
<keyword evidence="5 7" id="KW-0658">Purine biosynthesis</keyword>
<dbReference type="RefSeq" id="WP_376850232.1">
    <property type="nucleotide sequence ID" value="NZ_JBHSMF010000006.1"/>
</dbReference>
<evidence type="ECO:0000256" key="6">
    <source>
        <dbReference type="ARBA" id="ARBA00022962"/>
    </source>
</evidence>
<dbReference type="GO" id="GO:0004044">
    <property type="term" value="F:amidophosphoribosyltransferase activity"/>
    <property type="evidence" value="ECO:0007669"/>
    <property type="project" value="UniProtKB-EC"/>
</dbReference>
<evidence type="ECO:0000259" key="10">
    <source>
        <dbReference type="PROSITE" id="PS51278"/>
    </source>
</evidence>
<comment type="caution">
    <text evidence="11">The sequence shown here is derived from an EMBL/GenBank/DDBJ whole genome shotgun (WGS) entry which is preliminary data.</text>
</comment>
<evidence type="ECO:0000256" key="9">
    <source>
        <dbReference type="SAM" id="MobiDB-lite"/>
    </source>
</evidence>
<dbReference type="Proteomes" id="UP001596037">
    <property type="component" value="Unassembled WGS sequence"/>
</dbReference>
<dbReference type="Pfam" id="PF13522">
    <property type="entry name" value="GATase_6"/>
    <property type="match status" value="1"/>
</dbReference>
<dbReference type="InterPro" id="IPR029057">
    <property type="entry name" value="PRTase-like"/>
</dbReference>
<proteinExistence type="inferred from homology"/>
<dbReference type="InterPro" id="IPR035584">
    <property type="entry name" value="PurF_N"/>
</dbReference>
<feature type="domain" description="Glutamine amidotransferase type-2" evidence="10">
    <location>
        <begin position="2"/>
        <end position="232"/>
    </location>
</feature>
<dbReference type="PANTHER" id="PTHR11907">
    <property type="entry name" value="AMIDOPHOSPHORIBOSYLTRANSFERASE"/>
    <property type="match status" value="1"/>
</dbReference>